<feature type="transmembrane region" description="Helical" evidence="13">
    <location>
        <begin position="171"/>
        <end position="191"/>
    </location>
</feature>
<sequence>MQKLVGIAVILVCVFGGFVMANGKLAALWQPAEIVIIFGAGAGALILGNSSAVLKGIWQQLKAISGGQKNDAELYRQLLPLLHQLLQETRLKGLKALDGHVESPETSPLFSRYPLVTGSPELLGFIIDNLRMLGMGKLSAHELEALLEQEIDTLEESMLKPSHAMAKTADAMPGFGILAAVMGIIITMQHLDGPLTYIGVHVAAALVGTFLGIFACYCLLSPLSNAMEQWVGRRITALECVKAVLVSHVSGKSPLLAVDAGRKSIEQDIKPGFMDMESWLNEAEAESV</sequence>
<protein>
    <submittedName>
        <fullName evidence="17">Chemotaxis protein MotA</fullName>
    </submittedName>
    <submittedName>
        <fullName evidence="16">Flagellar motor stator protein MotA</fullName>
    </submittedName>
</protein>
<dbReference type="EMBL" id="NQJF01000002">
    <property type="protein sequence ID" value="OYD25797.1"/>
    <property type="molecule type" value="Genomic_DNA"/>
</dbReference>
<comment type="subcellular location">
    <subcellularLocation>
        <location evidence="1">Cell inner membrane</location>
        <topology evidence="1">Multi-pass membrane protein</topology>
    </subcellularLocation>
</comment>
<evidence type="ECO:0000256" key="1">
    <source>
        <dbReference type="ARBA" id="ARBA00004429"/>
    </source>
</evidence>
<evidence type="ECO:0000256" key="13">
    <source>
        <dbReference type="SAM" id="Phobius"/>
    </source>
</evidence>
<evidence type="ECO:0000313" key="18">
    <source>
        <dbReference type="Proteomes" id="UP000243640"/>
    </source>
</evidence>
<dbReference type="OrthoDB" id="9782603at2"/>
<evidence type="ECO:0000259" key="14">
    <source>
        <dbReference type="Pfam" id="PF01618"/>
    </source>
</evidence>
<evidence type="ECO:0000256" key="4">
    <source>
        <dbReference type="ARBA" id="ARBA00022475"/>
    </source>
</evidence>
<reference evidence="17 19" key="2">
    <citation type="submission" date="2019-03" db="EMBL/GenBank/DDBJ databases">
        <title>Genomic Encyclopedia of Archaeal and Bacterial Type Strains, Phase II (KMG-II): from individual species to whole genera.</title>
        <authorList>
            <person name="Goeker M."/>
        </authorList>
    </citation>
    <scope>NUCLEOTIDE SEQUENCE [LARGE SCALE GENOMIC DNA]</scope>
    <source>
        <strain evidence="17 19">DSM 15594</strain>
    </source>
</reference>
<evidence type="ECO:0000256" key="5">
    <source>
        <dbReference type="ARBA" id="ARBA00022500"/>
    </source>
</evidence>
<keyword evidence="7 13" id="KW-0812">Transmembrane</keyword>
<dbReference type="PANTHER" id="PTHR30433:SF4">
    <property type="entry name" value="MOTILITY PROTEIN A"/>
    <property type="match status" value="1"/>
</dbReference>
<evidence type="ECO:0000256" key="11">
    <source>
        <dbReference type="ARBA" id="ARBA00023065"/>
    </source>
</evidence>
<keyword evidence="5" id="KW-0145">Chemotaxis</keyword>
<evidence type="ECO:0000256" key="8">
    <source>
        <dbReference type="ARBA" id="ARBA00022779"/>
    </source>
</evidence>
<evidence type="ECO:0000313" key="17">
    <source>
        <dbReference type="EMBL" id="TDW60191.1"/>
    </source>
</evidence>
<keyword evidence="11" id="KW-0406">Ion transport</keyword>
<evidence type="ECO:0000256" key="7">
    <source>
        <dbReference type="ARBA" id="ARBA00022692"/>
    </source>
</evidence>
<keyword evidence="3" id="KW-0813">Transport</keyword>
<comment type="similarity">
    <text evidence="2">Belongs to the MotA family.</text>
</comment>
<evidence type="ECO:0000313" key="19">
    <source>
        <dbReference type="Proteomes" id="UP000295058"/>
    </source>
</evidence>
<dbReference type="RefSeq" id="WP_094276986.1">
    <property type="nucleotide sequence ID" value="NZ_JBLWZI010000001.1"/>
</dbReference>
<evidence type="ECO:0000256" key="3">
    <source>
        <dbReference type="ARBA" id="ARBA00022448"/>
    </source>
</evidence>
<dbReference type="InterPro" id="IPR046786">
    <property type="entry name" value="MotA_N"/>
</dbReference>
<dbReference type="NCBIfam" id="TIGR03818">
    <property type="entry name" value="MotA1"/>
    <property type="match status" value="1"/>
</dbReference>
<feature type="transmembrane region" description="Helical" evidence="13">
    <location>
        <begin position="33"/>
        <end position="54"/>
    </location>
</feature>
<dbReference type="InterPro" id="IPR000540">
    <property type="entry name" value="Flag_MotA_CS"/>
</dbReference>
<evidence type="ECO:0000256" key="12">
    <source>
        <dbReference type="ARBA" id="ARBA00023136"/>
    </source>
</evidence>
<evidence type="ECO:0000256" key="10">
    <source>
        <dbReference type="ARBA" id="ARBA00022989"/>
    </source>
</evidence>
<dbReference type="GO" id="GO:0006935">
    <property type="term" value="P:chemotaxis"/>
    <property type="evidence" value="ECO:0007669"/>
    <property type="project" value="UniProtKB-KW"/>
</dbReference>
<keyword evidence="10 13" id="KW-1133">Transmembrane helix</keyword>
<dbReference type="PANTHER" id="PTHR30433">
    <property type="entry name" value="CHEMOTAXIS PROTEIN MOTA"/>
    <property type="match status" value="1"/>
</dbReference>
<dbReference type="GO" id="GO:0005886">
    <property type="term" value="C:plasma membrane"/>
    <property type="evidence" value="ECO:0007669"/>
    <property type="project" value="UniProtKB-SubCell"/>
</dbReference>
<keyword evidence="19" id="KW-1185">Reference proteome</keyword>
<evidence type="ECO:0000256" key="6">
    <source>
        <dbReference type="ARBA" id="ARBA00022519"/>
    </source>
</evidence>
<evidence type="ECO:0000256" key="9">
    <source>
        <dbReference type="ARBA" id="ARBA00022781"/>
    </source>
</evidence>
<evidence type="ECO:0000313" key="16">
    <source>
        <dbReference type="EMBL" id="OYD25797.1"/>
    </source>
</evidence>
<proteinExistence type="inferred from homology"/>
<dbReference type="GO" id="GO:1902600">
    <property type="term" value="P:proton transmembrane transport"/>
    <property type="evidence" value="ECO:0007669"/>
    <property type="project" value="UniProtKB-KW"/>
</dbReference>
<keyword evidence="16" id="KW-0969">Cilium</keyword>
<dbReference type="InterPro" id="IPR002898">
    <property type="entry name" value="MotA_ExbB_proton_chnl"/>
</dbReference>
<dbReference type="PROSITE" id="PS01307">
    <property type="entry name" value="MOTA"/>
    <property type="match status" value="1"/>
</dbReference>
<keyword evidence="6" id="KW-0997">Cell inner membrane</keyword>
<accession>A0A235CP65</accession>
<dbReference type="EMBL" id="SODO01000003">
    <property type="protein sequence ID" value="TDW60191.1"/>
    <property type="molecule type" value="Genomic_DNA"/>
</dbReference>
<gene>
    <name evidence="16" type="primary">motA</name>
    <name evidence="16" type="ORF">B6S09_02865</name>
    <name evidence="17" type="ORF">LY04_01186</name>
</gene>
<keyword evidence="4" id="KW-1003">Cell membrane</keyword>
<dbReference type="InterPro" id="IPR022522">
    <property type="entry name" value="Flagellar_motor_stator_MotA"/>
</dbReference>
<keyword evidence="8" id="KW-0283">Flagellar rotation</keyword>
<feature type="domain" description="Motility protein A N-terminal" evidence="15">
    <location>
        <begin position="4"/>
        <end position="93"/>
    </location>
</feature>
<keyword evidence="9" id="KW-0375">Hydrogen ion transport</keyword>
<keyword evidence="12 13" id="KW-0472">Membrane</keyword>
<keyword evidence="16" id="KW-0282">Flagellum</keyword>
<dbReference type="AlphaFoldDB" id="A0A235CP65"/>
<dbReference type="Pfam" id="PF20560">
    <property type="entry name" value="MotA_N"/>
    <property type="match status" value="1"/>
</dbReference>
<name>A0A235CP65_9GAMM</name>
<evidence type="ECO:0000259" key="15">
    <source>
        <dbReference type="Pfam" id="PF20560"/>
    </source>
</evidence>
<dbReference type="Proteomes" id="UP000243640">
    <property type="component" value="Unassembled WGS sequence"/>
</dbReference>
<dbReference type="Proteomes" id="UP000295058">
    <property type="component" value="Unassembled WGS sequence"/>
</dbReference>
<reference evidence="16 18" key="1">
    <citation type="submission" date="2017-08" db="EMBL/GenBank/DDBJ databases">
        <title>Draft Genome Sequence of the Marine Bacterium Oceanimonas baumannii ATCC 700832.</title>
        <authorList>
            <person name="Mcclelland W.D."/>
            <person name="Brennan M.A."/>
            <person name="Trachtenberg A.M."/>
            <person name="Maclea K.S."/>
        </authorList>
    </citation>
    <scope>NUCLEOTIDE SEQUENCE [LARGE SCALE GENOMIC DNA]</scope>
    <source>
        <strain evidence="16 18">ATCC 700832</strain>
    </source>
</reference>
<comment type="caution">
    <text evidence="16">The sequence shown here is derived from an EMBL/GenBank/DDBJ whole genome shotgun (WGS) entry which is preliminary data.</text>
</comment>
<dbReference type="GO" id="GO:0071978">
    <property type="term" value="P:bacterial-type flagellum-dependent swarming motility"/>
    <property type="evidence" value="ECO:0007669"/>
    <property type="project" value="InterPro"/>
</dbReference>
<evidence type="ECO:0000256" key="2">
    <source>
        <dbReference type="ARBA" id="ARBA00008038"/>
    </source>
</evidence>
<organism evidence="16 18">
    <name type="scientific">Oceanimonas baumannii</name>
    <dbReference type="NCBI Taxonomy" id="129578"/>
    <lineage>
        <taxon>Bacteria</taxon>
        <taxon>Pseudomonadati</taxon>
        <taxon>Pseudomonadota</taxon>
        <taxon>Gammaproteobacteria</taxon>
        <taxon>Aeromonadales</taxon>
        <taxon>Aeromonadaceae</taxon>
        <taxon>Oceanimonas</taxon>
    </lineage>
</organism>
<dbReference type="InterPro" id="IPR047055">
    <property type="entry name" value="MotA-like"/>
</dbReference>
<dbReference type="Pfam" id="PF01618">
    <property type="entry name" value="MotA_ExbB"/>
    <property type="match status" value="1"/>
</dbReference>
<feature type="domain" description="MotA/TolQ/ExbB proton channel" evidence="14">
    <location>
        <begin position="137"/>
        <end position="239"/>
    </location>
</feature>
<keyword evidence="16" id="KW-0966">Cell projection</keyword>
<feature type="transmembrane region" description="Helical" evidence="13">
    <location>
        <begin position="197"/>
        <end position="220"/>
    </location>
</feature>